<feature type="compositionally biased region" description="Low complexity" evidence="1">
    <location>
        <begin position="1"/>
        <end position="12"/>
    </location>
</feature>
<dbReference type="Proteomes" id="UP001139493">
    <property type="component" value="Unassembled WGS sequence"/>
</dbReference>
<reference evidence="2" key="1">
    <citation type="submission" date="2022-06" db="EMBL/GenBank/DDBJ databases">
        <title>Genomic Encyclopedia of Archaeal and Bacterial Type Strains, Phase II (KMG-II): from individual species to whole genera.</title>
        <authorList>
            <person name="Goeker M."/>
        </authorList>
    </citation>
    <scope>NUCLEOTIDE SEQUENCE</scope>
    <source>
        <strain evidence="2">DSM 26652</strain>
    </source>
</reference>
<gene>
    <name evidence="2" type="ORF">APR03_001915</name>
</gene>
<dbReference type="EMBL" id="JAMTCS010000005">
    <property type="protein sequence ID" value="MCP2264577.1"/>
    <property type="molecule type" value="Genomic_DNA"/>
</dbReference>
<sequence length="58" mass="5837">MTSSNAPAPVEAPAERPHAADAANLPAGPFPQATQRAPFQLLSADGSFGVCDVDGVCD</sequence>
<evidence type="ECO:0000313" key="2">
    <source>
        <dbReference type="EMBL" id="MCP2264577.1"/>
    </source>
</evidence>
<dbReference type="RefSeq" id="WP_253835129.1">
    <property type="nucleotide sequence ID" value="NZ_JAMTCS010000005.1"/>
</dbReference>
<evidence type="ECO:0000256" key="1">
    <source>
        <dbReference type="SAM" id="MobiDB-lite"/>
    </source>
</evidence>
<evidence type="ECO:0000313" key="3">
    <source>
        <dbReference type="Proteomes" id="UP001139493"/>
    </source>
</evidence>
<dbReference type="AlphaFoldDB" id="A0A9X2G032"/>
<comment type="caution">
    <text evidence="2">The sequence shown here is derived from an EMBL/GenBank/DDBJ whole genome shotgun (WGS) entry which is preliminary data.</text>
</comment>
<accession>A0A9X2G032</accession>
<proteinExistence type="predicted"/>
<protein>
    <submittedName>
        <fullName evidence="2">Uncharacterized protein</fullName>
    </submittedName>
</protein>
<feature type="region of interest" description="Disordered" evidence="1">
    <location>
        <begin position="1"/>
        <end position="33"/>
    </location>
</feature>
<name>A0A9X2G032_9MICO</name>
<keyword evidence="3" id="KW-1185">Reference proteome</keyword>
<organism evidence="2 3">
    <name type="scientific">Promicromonospora thailandica</name>
    <dbReference type="NCBI Taxonomy" id="765201"/>
    <lineage>
        <taxon>Bacteria</taxon>
        <taxon>Bacillati</taxon>
        <taxon>Actinomycetota</taxon>
        <taxon>Actinomycetes</taxon>
        <taxon>Micrococcales</taxon>
        <taxon>Promicromonosporaceae</taxon>
        <taxon>Promicromonospora</taxon>
    </lineage>
</organism>